<dbReference type="EMBL" id="JARVCO010000012">
    <property type="protein sequence ID" value="MDZ8119581.1"/>
    <property type="molecule type" value="Genomic_DNA"/>
</dbReference>
<keyword evidence="2" id="KW-1003">Cell membrane</keyword>
<feature type="transmembrane region" description="Helical" evidence="6">
    <location>
        <begin position="99"/>
        <end position="121"/>
    </location>
</feature>
<keyword evidence="3 6" id="KW-0812">Transmembrane</keyword>
<feature type="transmembrane region" description="Helical" evidence="6">
    <location>
        <begin position="165"/>
        <end position="183"/>
    </location>
</feature>
<sequence length="248" mass="27526">MNEAASHILAVAKREWRAYFDSPVAYVFIIIFLMLAGFFTFSLAQFYEAGQADLNGFFQWHPWLYMILVPAVAMRLWAEERRSGTIELLFTVSVTPLQALLGKFLAAWLFMLLALLLTFPVPMTAAYLGSPDGGTIVSGYIGSGLLAGAYVAAGIFTSALTRNQVISFILAVVIGLFLILAGYPPVTDLLSRWAPTWMVDGVASFSFMTHYETLQRGVIDLRDLIYFASVMIFMLFTTQVVLKSKVGR</sequence>
<feature type="transmembrane region" description="Helical" evidence="6">
    <location>
        <begin position="59"/>
        <end position="78"/>
    </location>
</feature>
<feature type="transmembrane region" description="Helical" evidence="6">
    <location>
        <begin position="224"/>
        <end position="242"/>
    </location>
</feature>
<evidence type="ECO:0000313" key="7">
    <source>
        <dbReference type="EMBL" id="MDZ8119581.1"/>
    </source>
</evidence>
<dbReference type="PANTHER" id="PTHR30294:SF29">
    <property type="entry name" value="MULTIDRUG ABC TRANSPORTER PERMEASE YBHS-RELATED"/>
    <property type="match status" value="1"/>
</dbReference>
<dbReference type="RefSeq" id="WP_322609372.1">
    <property type="nucleotide sequence ID" value="NZ_JARVCO010000012.1"/>
</dbReference>
<evidence type="ECO:0000256" key="2">
    <source>
        <dbReference type="ARBA" id="ARBA00022475"/>
    </source>
</evidence>
<evidence type="ECO:0000256" key="6">
    <source>
        <dbReference type="SAM" id="Phobius"/>
    </source>
</evidence>
<accession>A0ABU5MZR1</accession>
<gene>
    <name evidence="7" type="ORF">P9H32_13195</name>
</gene>
<evidence type="ECO:0000256" key="4">
    <source>
        <dbReference type="ARBA" id="ARBA00022989"/>
    </source>
</evidence>
<keyword evidence="8" id="KW-1185">Reference proteome</keyword>
<protein>
    <submittedName>
        <fullName evidence="7">ABC transporter permease subunit</fullName>
    </submittedName>
</protein>
<keyword evidence="4 6" id="KW-1133">Transmembrane helix</keyword>
<dbReference type="InterPro" id="IPR051449">
    <property type="entry name" value="ABC-2_transporter_component"/>
</dbReference>
<evidence type="ECO:0000313" key="8">
    <source>
        <dbReference type="Proteomes" id="UP001290861"/>
    </source>
</evidence>
<comment type="subcellular location">
    <subcellularLocation>
        <location evidence="1">Cell membrane</location>
        <topology evidence="1">Multi-pass membrane protein</topology>
    </subcellularLocation>
</comment>
<evidence type="ECO:0000256" key="3">
    <source>
        <dbReference type="ARBA" id="ARBA00022692"/>
    </source>
</evidence>
<feature type="transmembrane region" description="Helical" evidence="6">
    <location>
        <begin position="133"/>
        <end position="153"/>
    </location>
</feature>
<feature type="transmembrane region" description="Helical" evidence="6">
    <location>
        <begin position="24"/>
        <end position="47"/>
    </location>
</feature>
<comment type="caution">
    <text evidence="7">The sequence shown here is derived from an EMBL/GenBank/DDBJ whole genome shotgun (WGS) entry which is preliminary data.</text>
</comment>
<dbReference type="PANTHER" id="PTHR30294">
    <property type="entry name" value="MEMBRANE COMPONENT OF ABC TRANSPORTER YHHJ-RELATED"/>
    <property type="match status" value="1"/>
</dbReference>
<dbReference type="Proteomes" id="UP001290861">
    <property type="component" value="Unassembled WGS sequence"/>
</dbReference>
<organism evidence="7 8">
    <name type="scientific">Pontiella agarivorans</name>
    <dbReference type="NCBI Taxonomy" id="3038953"/>
    <lineage>
        <taxon>Bacteria</taxon>
        <taxon>Pseudomonadati</taxon>
        <taxon>Kiritimatiellota</taxon>
        <taxon>Kiritimatiellia</taxon>
        <taxon>Kiritimatiellales</taxon>
        <taxon>Pontiellaceae</taxon>
        <taxon>Pontiella</taxon>
    </lineage>
</organism>
<keyword evidence="5 6" id="KW-0472">Membrane</keyword>
<name>A0ABU5MZR1_9BACT</name>
<evidence type="ECO:0000256" key="5">
    <source>
        <dbReference type="ARBA" id="ARBA00023136"/>
    </source>
</evidence>
<proteinExistence type="predicted"/>
<evidence type="ECO:0000256" key="1">
    <source>
        <dbReference type="ARBA" id="ARBA00004651"/>
    </source>
</evidence>
<reference evidence="7 8" key="1">
    <citation type="journal article" date="2024" name="Appl. Environ. Microbiol.">
        <title>Pontiella agarivorans sp. nov., a novel marine anaerobic bacterium capable of degrading macroalgal polysaccharides and fixing nitrogen.</title>
        <authorList>
            <person name="Liu N."/>
            <person name="Kivenson V."/>
            <person name="Peng X."/>
            <person name="Cui Z."/>
            <person name="Lankiewicz T.S."/>
            <person name="Gosselin K.M."/>
            <person name="English C.J."/>
            <person name="Blair E.M."/>
            <person name="O'Malley M.A."/>
            <person name="Valentine D.L."/>
        </authorList>
    </citation>
    <scope>NUCLEOTIDE SEQUENCE [LARGE SCALE GENOMIC DNA]</scope>
    <source>
        <strain evidence="7 8">NLcol2</strain>
    </source>
</reference>
<dbReference type="Pfam" id="PF12730">
    <property type="entry name" value="ABC2_membrane_4"/>
    <property type="match status" value="1"/>
</dbReference>